<feature type="compositionally biased region" description="Basic and acidic residues" evidence="6">
    <location>
        <begin position="53"/>
        <end position="70"/>
    </location>
</feature>
<name>A0A238YL09_9PSEU</name>
<sequence>MAAAHIVDPHGLLGEALAEASPDLMRSMLQTIINELLSADADAVAGAEYGRPSPERVAQRNGYRHRDLDTRVGGSVG</sequence>
<dbReference type="InterPro" id="IPR001207">
    <property type="entry name" value="Transposase_mutator"/>
</dbReference>
<dbReference type="EMBL" id="FZNW01000016">
    <property type="protein sequence ID" value="SNR71855.1"/>
    <property type="molecule type" value="Genomic_DNA"/>
</dbReference>
<dbReference type="GO" id="GO:0004803">
    <property type="term" value="F:transposase activity"/>
    <property type="evidence" value="ECO:0007669"/>
    <property type="project" value="InterPro"/>
</dbReference>
<gene>
    <name evidence="7" type="ORF">SAMN06265360_1162</name>
</gene>
<keyword evidence="5" id="KW-0233">DNA recombination</keyword>
<evidence type="ECO:0000313" key="8">
    <source>
        <dbReference type="Proteomes" id="UP000198348"/>
    </source>
</evidence>
<protein>
    <submittedName>
        <fullName evidence="7">Transposase, Mutator family</fullName>
    </submittedName>
</protein>
<evidence type="ECO:0000313" key="7">
    <source>
        <dbReference type="EMBL" id="SNR71855.1"/>
    </source>
</evidence>
<keyword evidence="8" id="KW-1185">Reference proteome</keyword>
<feature type="region of interest" description="Disordered" evidence="6">
    <location>
        <begin position="47"/>
        <end position="77"/>
    </location>
</feature>
<dbReference type="GO" id="GO:0006313">
    <property type="term" value="P:DNA transposition"/>
    <property type="evidence" value="ECO:0007669"/>
    <property type="project" value="InterPro"/>
</dbReference>
<evidence type="ECO:0000256" key="5">
    <source>
        <dbReference type="ARBA" id="ARBA00023172"/>
    </source>
</evidence>
<evidence type="ECO:0000256" key="1">
    <source>
        <dbReference type="ARBA" id="ARBA00002190"/>
    </source>
</evidence>
<keyword evidence="3" id="KW-0815">Transposition</keyword>
<comment type="function">
    <text evidence="1">Required for the transposition of the insertion element.</text>
</comment>
<evidence type="ECO:0000256" key="4">
    <source>
        <dbReference type="ARBA" id="ARBA00023125"/>
    </source>
</evidence>
<dbReference type="GO" id="GO:0003677">
    <property type="term" value="F:DNA binding"/>
    <property type="evidence" value="ECO:0007669"/>
    <property type="project" value="UniProtKB-KW"/>
</dbReference>
<dbReference type="Proteomes" id="UP000198348">
    <property type="component" value="Unassembled WGS sequence"/>
</dbReference>
<comment type="similarity">
    <text evidence="2">Belongs to the transposase mutator family.</text>
</comment>
<keyword evidence="4" id="KW-0238">DNA-binding</keyword>
<accession>A0A238YL09</accession>
<evidence type="ECO:0000256" key="3">
    <source>
        <dbReference type="ARBA" id="ARBA00022578"/>
    </source>
</evidence>
<evidence type="ECO:0000256" key="2">
    <source>
        <dbReference type="ARBA" id="ARBA00010961"/>
    </source>
</evidence>
<proteinExistence type="inferred from homology"/>
<reference evidence="7 8" key="1">
    <citation type="submission" date="2017-06" db="EMBL/GenBank/DDBJ databases">
        <authorList>
            <person name="Kim H.J."/>
            <person name="Triplett B.A."/>
        </authorList>
    </citation>
    <scope>NUCLEOTIDE SEQUENCE [LARGE SCALE GENOMIC DNA]</scope>
    <source>
        <strain evidence="7 8">DSM 45207</strain>
    </source>
</reference>
<dbReference type="Pfam" id="PF00872">
    <property type="entry name" value="Transposase_mut"/>
    <property type="match status" value="1"/>
</dbReference>
<dbReference type="AlphaFoldDB" id="A0A238YL09"/>
<evidence type="ECO:0000256" key="6">
    <source>
        <dbReference type="SAM" id="MobiDB-lite"/>
    </source>
</evidence>
<organism evidence="7 8">
    <name type="scientific">Haloechinothrix alba</name>
    <dbReference type="NCBI Taxonomy" id="664784"/>
    <lineage>
        <taxon>Bacteria</taxon>
        <taxon>Bacillati</taxon>
        <taxon>Actinomycetota</taxon>
        <taxon>Actinomycetes</taxon>
        <taxon>Pseudonocardiales</taxon>
        <taxon>Pseudonocardiaceae</taxon>
        <taxon>Haloechinothrix</taxon>
    </lineage>
</organism>